<name>A0ABW1AQS6_9RHOO</name>
<evidence type="ECO:0000313" key="4">
    <source>
        <dbReference type="EMBL" id="MFC5769454.1"/>
    </source>
</evidence>
<dbReference type="Gene3D" id="3.10.20.30">
    <property type="match status" value="1"/>
</dbReference>
<dbReference type="PANTHER" id="PTHR33359">
    <property type="entry name" value="MOLYBDOPTERIN SYNTHASE SULFUR CARRIER SUBUNIT"/>
    <property type="match status" value="1"/>
</dbReference>
<proteinExistence type="inferred from homology"/>
<dbReference type="InterPro" id="IPR016155">
    <property type="entry name" value="Mopterin_synth/thiamin_S_b"/>
</dbReference>
<comment type="similarity">
    <text evidence="2">Belongs to the MoaD family.</text>
</comment>
<dbReference type="NCBIfam" id="TIGR01682">
    <property type="entry name" value="moaD"/>
    <property type="match status" value="1"/>
</dbReference>
<evidence type="ECO:0000256" key="1">
    <source>
        <dbReference type="ARBA" id="ARBA00022741"/>
    </source>
</evidence>
<dbReference type="Proteomes" id="UP001595974">
    <property type="component" value="Unassembled WGS sequence"/>
</dbReference>
<keyword evidence="5" id="KW-1185">Reference proteome</keyword>
<dbReference type="RefSeq" id="WP_096446623.1">
    <property type="nucleotide sequence ID" value="NZ_JBHSOG010000030.1"/>
</dbReference>
<accession>A0ABW1AQS6</accession>
<dbReference type="PANTHER" id="PTHR33359:SF1">
    <property type="entry name" value="MOLYBDOPTERIN SYNTHASE SULFUR CARRIER SUBUNIT"/>
    <property type="match status" value="1"/>
</dbReference>
<dbReference type="InterPro" id="IPR003749">
    <property type="entry name" value="ThiS/MoaD-like"/>
</dbReference>
<comment type="caution">
    <text evidence="4">The sequence shown here is derived from an EMBL/GenBank/DDBJ whole genome shotgun (WGS) entry which is preliminary data.</text>
</comment>
<organism evidence="4 5">
    <name type="scientific">Thauera sinica</name>
    <dbReference type="NCBI Taxonomy" id="2665146"/>
    <lineage>
        <taxon>Bacteria</taxon>
        <taxon>Pseudomonadati</taxon>
        <taxon>Pseudomonadota</taxon>
        <taxon>Betaproteobacteria</taxon>
        <taxon>Rhodocyclales</taxon>
        <taxon>Zoogloeaceae</taxon>
        <taxon>Thauera</taxon>
    </lineage>
</organism>
<dbReference type="CDD" id="cd00754">
    <property type="entry name" value="Ubl_MoaD"/>
    <property type="match status" value="1"/>
</dbReference>
<evidence type="ECO:0000256" key="2">
    <source>
        <dbReference type="ARBA" id="ARBA00024200"/>
    </source>
</evidence>
<protein>
    <recommendedName>
        <fullName evidence="3">Molybdopterin synthase sulfur carrier subunit</fullName>
    </recommendedName>
</protein>
<dbReference type="SUPFAM" id="SSF54285">
    <property type="entry name" value="MoaD/ThiS"/>
    <property type="match status" value="1"/>
</dbReference>
<evidence type="ECO:0000313" key="5">
    <source>
        <dbReference type="Proteomes" id="UP001595974"/>
    </source>
</evidence>
<gene>
    <name evidence="4" type="primary">moaD</name>
    <name evidence="4" type="ORF">ACFPTN_08710</name>
</gene>
<dbReference type="InterPro" id="IPR044672">
    <property type="entry name" value="MOCS2A"/>
</dbReference>
<sequence>MGVRILYFAALREALGVSAEEFDLPPGVASVAALRDCLAARGGSWQRLAAGSVKAAVNQHMAGGDAPVGQGDEVAFFPPVTGG</sequence>
<dbReference type="Pfam" id="PF02597">
    <property type="entry name" value="ThiS"/>
    <property type="match status" value="1"/>
</dbReference>
<keyword evidence="1" id="KW-0547">Nucleotide-binding</keyword>
<dbReference type="InterPro" id="IPR012675">
    <property type="entry name" value="Beta-grasp_dom_sf"/>
</dbReference>
<evidence type="ECO:0000256" key="3">
    <source>
        <dbReference type="ARBA" id="ARBA00024247"/>
    </source>
</evidence>
<reference evidence="5" key="1">
    <citation type="journal article" date="2019" name="Int. J. Syst. Evol. Microbiol.">
        <title>The Global Catalogue of Microorganisms (GCM) 10K type strain sequencing project: providing services to taxonomists for standard genome sequencing and annotation.</title>
        <authorList>
            <consortium name="The Broad Institute Genomics Platform"/>
            <consortium name="The Broad Institute Genome Sequencing Center for Infectious Disease"/>
            <person name="Wu L."/>
            <person name="Ma J."/>
        </authorList>
    </citation>
    <scope>NUCLEOTIDE SEQUENCE [LARGE SCALE GENOMIC DNA]</scope>
    <source>
        <strain evidence="5">SHR3</strain>
    </source>
</reference>
<dbReference type="EMBL" id="JBHSOG010000030">
    <property type="protein sequence ID" value="MFC5769454.1"/>
    <property type="molecule type" value="Genomic_DNA"/>
</dbReference>